<dbReference type="Proteomes" id="UP001472677">
    <property type="component" value="Unassembled WGS sequence"/>
</dbReference>
<keyword evidence="2" id="KW-1185">Reference proteome</keyword>
<reference evidence="1 2" key="1">
    <citation type="journal article" date="2024" name="G3 (Bethesda)">
        <title>Genome assembly of Hibiscus sabdariffa L. provides insights into metabolisms of medicinal natural products.</title>
        <authorList>
            <person name="Kim T."/>
        </authorList>
    </citation>
    <scope>NUCLEOTIDE SEQUENCE [LARGE SCALE GENOMIC DNA]</scope>
    <source>
        <strain evidence="1">TK-2024</strain>
        <tissue evidence="1">Old leaves</tissue>
    </source>
</reference>
<name>A0ABR2F811_9ROSI</name>
<evidence type="ECO:0000313" key="2">
    <source>
        <dbReference type="Proteomes" id="UP001472677"/>
    </source>
</evidence>
<evidence type="ECO:0000313" key="1">
    <source>
        <dbReference type="EMBL" id="KAK8574469.1"/>
    </source>
</evidence>
<organism evidence="1 2">
    <name type="scientific">Hibiscus sabdariffa</name>
    <name type="common">roselle</name>
    <dbReference type="NCBI Taxonomy" id="183260"/>
    <lineage>
        <taxon>Eukaryota</taxon>
        <taxon>Viridiplantae</taxon>
        <taxon>Streptophyta</taxon>
        <taxon>Embryophyta</taxon>
        <taxon>Tracheophyta</taxon>
        <taxon>Spermatophyta</taxon>
        <taxon>Magnoliopsida</taxon>
        <taxon>eudicotyledons</taxon>
        <taxon>Gunneridae</taxon>
        <taxon>Pentapetalae</taxon>
        <taxon>rosids</taxon>
        <taxon>malvids</taxon>
        <taxon>Malvales</taxon>
        <taxon>Malvaceae</taxon>
        <taxon>Malvoideae</taxon>
        <taxon>Hibiscus</taxon>
    </lineage>
</organism>
<protein>
    <submittedName>
        <fullName evidence="1">Uncharacterized protein</fullName>
    </submittedName>
</protein>
<proteinExistence type="predicted"/>
<dbReference type="EMBL" id="JBBPBM010000007">
    <property type="protein sequence ID" value="KAK8574469.1"/>
    <property type="molecule type" value="Genomic_DNA"/>
</dbReference>
<accession>A0ABR2F811</accession>
<sequence>MTFVSKTPVKVFFNNEIKKYDSVFASRPFIFEKSFDVKEESHLGFTHVFMSIVAMHKFSFSYDKDISVRLDVDYVNNMFNLSCEGDEHENFSSSLTTTKRNKILADLCEDGTQCCTQRQSIYQKSGFEESSLRVKPIFEGYLNADIP</sequence>
<comment type="caution">
    <text evidence="1">The sequence shown here is derived from an EMBL/GenBank/DDBJ whole genome shotgun (WGS) entry which is preliminary data.</text>
</comment>
<gene>
    <name evidence="1" type="ORF">V6N12_062162</name>
</gene>